<sequence>MFEIHDVYDVRIIIAKVTGLVRVVDTIDLRKVILIKIDMNHFKLPFSVDYGDWIDCINSGQAVKVTDPFIKLTSVPPKLPKKATERLIMIQRVAGIISKNPSCIHQRASLNAQIDDISETLGLNKKTIQLWVSAWLQAGRNPVVIVRKFIERATGNIKNKSSSGNKRGAKSAGQTIDSNVPAYEVAATIEKAYRSYVLSGKMNWKDAYHEMLLTLYKVPQEAISEQNSGIYIDPSVSTKYRTPTWPQFRYRCRILKKASKEIEIEIEIPQGSRGRATDNVPGPGFYEIDATHFQIQLVSRLTKRLLVGRPTVYLIVETYDSLITGYAVSLESPSWAVAALALHNCFSDKSQVFKRLGLPFTQEDWPSEHLPTLLRADRAELVSNMGQKFPTSGIRVEVTPSMTPIAKGTVESKNSAIKHHKSSRYDLPGLFSKKRERRSKDGKRDAALDIFEFEKALVEIIMDINGEPVNPKRIPPDALHEGAKIASRAGFHKWALTHRAGFTRNMGRNFVYEYLLTNGTASIGPLGIKFQGEVFTCDRLRELGILSASRTQPVKIQVSYNPLLASELYFFDTIESIWLPAYNIDPEIYNIRASFAEARDLRAFQNQLASQAEFNNYSKRRVTVKNFRKSVRDSVRESKETLRAKSATDIRKNRAEERANERIEGLNGSIPPTTERETPITQASDNNINVAQGNDALSLWSEVDATNRIK</sequence>
<feature type="compositionally biased region" description="Basic and acidic residues" evidence="1">
    <location>
        <begin position="642"/>
        <end position="664"/>
    </location>
</feature>
<evidence type="ECO:0000313" key="4">
    <source>
        <dbReference type="Proteomes" id="UP000268636"/>
    </source>
</evidence>
<evidence type="ECO:0000256" key="1">
    <source>
        <dbReference type="SAM" id="MobiDB-lite"/>
    </source>
</evidence>
<evidence type="ECO:0000313" key="3">
    <source>
        <dbReference type="EMBL" id="RMT67300.1"/>
    </source>
</evidence>
<protein>
    <submittedName>
        <fullName evidence="3">Transposon Tn7-like transposase protein B</fullName>
    </submittedName>
</protein>
<dbReference type="EMBL" id="RBTN01000361">
    <property type="protein sequence ID" value="RMT67300.1"/>
    <property type="molecule type" value="Genomic_DNA"/>
</dbReference>
<dbReference type="RefSeq" id="WP_054082473.1">
    <property type="nucleotide sequence ID" value="NZ_RBTN01000361.1"/>
</dbReference>
<accession>A0AB74B9D7</accession>
<dbReference type="Gene3D" id="3.30.420.10">
    <property type="entry name" value="Ribonuclease H-like superfamily/Ribonuclease H"/>
    <property type="match status" value="1"/>
</dbReference>
<feature type="region of interest" description="Disordered" evidence="1">
    <location>
        <begin position="642"/>
        <end position="675"/>
    </location>
</feature>
<comment type="caution">
    <text evidence="3">The sequence shown here is derived from an EMBL/GenBank/DDBJ whole genome shotgun (WGS) entry which is preliminary data.</text>
</comment>
<dbReference type="InterPro" id="IPR001584">
    <property type="entry name" value="Integrase_cat-core"/>
</dbReference>
<dbReference type="Proteomes" id="UP000268636">
    <property type="component" value="Unassembled WGS sequence"/>
</dbReference>
<feature type="domain" description="Integrase catalytic" evidence="2">
    <location>
        <begin position="277"/>
        <end position="484"/>
    </location>
</feature>
<dbReference type="PROSITE" id="PS50994">
    <property type="entry name" value="INTEGRASE"/>
    <property type="match status" value="1"/>
</dbReference>
<name>A0AB74B9D7_PSESS</name>
<dbReference type="InterPro" id="IPR036397">
    <property type="entry name" value="RNaseH_sf"/>
</dbReference>
<dbReference type="AlphaFoldDB" id="A0AB74B9D7"/>
<dbReference type="GO" id="GO:0015074">
    <property type="term" value="P:DNA integration"/>
    <property type="evidence" value="ECO:0007669"/>
    <property type="project" value="InterPro"/>
</dbReference>
<evidence type="ECO:0000259" key="2">
    <source>
        <dbReference type="PROSITE" id="PS50994"/>
    </source>
</evidence>
<gene>
    <name evidence="3" type="ORF">ALP42_00700</name>
</gene>
<organism evidence="3 4">
    <name type="scientific">Pseudomonas savastanoi pv. nerii</name>
    <dbReference type="NCBI Taxonomy" id="360921"/>
    <lineage>
        <taxon>Bacteria</taxon>
        <taxon>Pseudomonadati</taxon>
        <taxon>Pseudomonadota</taxon>
        <taxon>Gammaproteobacteria</taxon>
        <taxon>Pseudomonadales</taxon>
        <taxon>Pseudomonadaceae</taxon>
        <taxon>Pseudomonas</taxon>
    </lineage>
</organism>
<reference evidence="3 4" key="1">
    <citation type="submission" date="2018-08" db="EMBL/GenBank/DDBJ databases">
        <title>Recombination of ecologically and evolutionarily significant loci maintains genetic cohesion in the Pseudomonas syringae species complex.</title>
        <authorList>
            <person name="Dillon M."/>
            <person name="Thakur S."/>
            <person name="Almeida R.N.D."/>
            <person name="Weir B.S."/>
            <person name="Guttman D.S."/>
        </authorList>
    </citation>
    <scope>NUCLEOTIDE SEQUENCE [LARGE SCALE GENOMIC DNA]</scope>
    <source>
        <strain evidence="3 4">ICMP 13786</strain>
    </source>
</reference>
<proteinExistence type="predicted"/>
<dbReference type="GO" id="GO:0003676">
    <property type="term" value="F:nucleic acid binding"/>
    <property type="evidence" value="ECO:0007669"/>
    <property type="project" value="InterPro"/>
</dbReference>